<gene>
    <name evidence="2" type="ORF">M422DRAFT_33884</name>
</gene>
<protein>
    <submittedName>
        <fullName evidence="2">Uncharacterized protein</fullName>
    </submittedName>
</protein>
<feature type="chain" id="PRO_5002204300" evidence="1">
    <location>
        <begin position="20"/>
        <end position="89"/>
    </location>
</feature>
<accession>A0A0C9UR06</accession>
<name>A0A0C9UR06_SPHS4</name>
<dbReference type="EMBL" id="KN837171">
    <property type="protein sequence ID" value="KIJ37194.1"/>
    <property type="molecule type" value="Genomic_DNA"/>
</dbReference>
<evidence type="ECO:0000256" key="1">
    <source>
        <dbReference type="SAM" id="SignalP"/>
    </source>
</evidence>
<keyword evidence="1" id="KW-0732">Signal</keyword>
<keyword evidence="3" id="KW-1185">Reference proteome</keyword>
<reference evidence="2 3" key="1">
    <citation type="submission" date="2014-06" db="EMBL/GenBank/DDBJ databases">
        <title>Evolutionary Origins and Diversification of the Mycorrhizal Mutualists.</title>
        <authorList>
            <consortium name="DOE Joint Genome Institute"/>
            <consortium name="Mycorrhizal Genomics Consortium"/>
            <person name="Kohler A."/>
            <person name="Kuo A."/>
            <person name="Nagy L.G."/>
            <person name="Floudas D."/>
            <person name="Copeland A."/>
            <person name="Barry K.W."/>
            <person name="Cichocki N."/>
            <person name="Veneault-Fourrey C."/>
            <person name="LaButti K."/>
            <person name="Lindquist E.A."/>
            <person name="Lipzen A."/>
            <person name="Lundell T."/>
            <person name="Morin E."/>
            <person name="Murat C."/>
            <person name="Riley R."/>
            <person name="Ohm R."/>
            <person name="Sun H."/>
            <person name="Tunlid A."/>
            <person name="Henrissat B."/>
            <person name="Grigoriev I.V."/>
            <person name="Hibbett D.S."/>
            <person name="Martin F."/>
        </authorList>
    </citation>
    <scope>NUCLEOTIDE SEQUENCE [LARGE SCALE GENOMIC DNA]</scope>
    <source>
        <strain evidence="2 3">SS14</strain>
    </source>
</reference>
<proteinExistence type="predicted"/>
<evidence type="ECO:0000313" key="2">
    <source>
        <dbReference type="EMBL" id="KIJ37194.1"/>
    </source>
</evidence>
<feature type="signal peptide" evidence="1">
    <location>
        <begin position="1"/>
        <end position="19"/>
    </location>
</feature>
<dbReference type="AlphaFoldDB" id="A0A0C9UR06"/>
<dbReference type="Proteomes" id="UP000054279">
    <property type="component" value="Unassembled WGS sequence"/>
</dbReference>
<sequence length="89" mass="9403">MARLSTLYVFLAAALAVYAVPVPDTADIPFGDIVLSSHGRVGNAFDTTAVDKGSIPTIQWQSLHRRMEVVICGMAPSFCKSAGMGQTSS</sequence>
<organism evidence="2 3">
    <name type="scientific">Sphaerobolus stellatus (strain SS14)</name>
    <dbReference type="NCBI Taxonomy" id="990650"/>
    <lineage>
        <taxon>Eukaryota</taxon>
        <taxon>Fungi</taxon>
        <taxon>Dikarya</taxon>
        <taxon>Basidiomycota</taxon>
        <taxon>Agaricomycotina</taxon>
        <taxon>Agaricomycetes</taxon>
        <taxon>Phallomycetidae</taxon>
        <taxon>Geastrales</taxon>
        <taxon>Sphaerobolaceae</taxon>
        <taxon>Sphaerobolus</taxon>
    </lineage>
</organism>
<evidence type="ECO:0000313" key="3">
    <source>
        <dbReference type="Proteomes" id="UP000054279"/>
    </source>
</evidence>
<dbReference type="HOGENOM" id="CLU_2470512_0_0_1"/>